<evidence type="ECO:0000256" key="6">
    <source>
        <dbReference type="ARBA" id="ARBA00023163"/>
    </source>
</evidence>
<dbReference type="Proteomes" id="UP000246464">
    <property type="component" value="Chromosome 14"/>
</dbReference>
<dbReference type="STRING" id="52904.ENSSMAP00000011842"/>
<dbReference type="EMBL" id="CP026256">
    <property type="protein sequence ID" value="AWP12907.1"/>
    <property type="molecule type" value="Genomic_DNA"/>
</dbReference>
<dbReference type="Pfam" id="PF01166">
    <property type="entry name" value="TSC22"/>
    <property type="match status" value="1"/>
</dbReference>
<feature type="compositionally biased region" description="Low complexity" evidence="10">
    <location>
        <begin position="709"/>
        <end position="730"/>
    </location>
</feature>
<feature type="region of interest" description="Disordered" evidence="10">
    <location>
        <begin position="81"/>
        <end position="123"/>
    </location>
</feature>
<feature type="region of interest" description="Disordered" evidence="10">
    <location>
        <begin position="137"/>
        <end position="163"/>
    </location>
</feature>
<dbReference type="FunFam" id="1.20.5.490:FF:000002">
    <property type="entry name" value="TSC22 domain family, member 1"/>
    <property type="match status" value="1"/>
</dbReference>
<name>A0A2U9C8H6_SCOMX</name>
<dbReference type="AlphaFoldDB" id="A0A2U9C8H6"/>
<sequence length="1246" mass="129194">MEMLDQFNTGETDYPTDSFEMHHPEPAGDSGTVRKMAHPAVFHRRGSNTGSGSGSTLSTPANPVVNNSHVAADDYQPSLLIQCQPPAGSSSPGPHHPPPHSLNLPSQPQPAQSAGAQMKKKSGFQITSVTPAQISVSTNNSIAEDTESYDDLDESHTEDLSSSEILDVSLSRANDIVGAERSSSEETLNNFHEAETPGAVSPNQPSHPHVLSQAQQPGGAMVNGTAHHHHQHPHHPNHAQVYSLSSGPGSVPSALTSGPSPRVTQTMPSNAGGPQENVSQTAPPNIAAPPVVASGAVPGMHSSVTGTTVSIVNPQTSSVSNVNMLSSANVPVRGGGASSSSAGVPLNVISGSGGSGGGAVAPAGNLMTAANISIIQQHQNIGSNIAMTTTASATVAAVAVTTSGGMGPSAPAVAATSSRFRVVKLDSSSEPFKKGRWTCTDFYDKEKQGDVAGTSASDAGSLGMRQYVAENFAAPSERESTSGSSVSSTMSTLSHYTDSVCSGEAGVAPVPQYAQDYASPPQGFQGILPSGLNMGVSQAQPHMHAQDITHSHVKTTGAPSASTNFHQSAPMPGHQTIGLSTTSISQQQLTYAQAVASQTPGPAQGLVGVQQQNIGYAPLQQQQQQQQLAAAPQTAAVYTQSHQGIPQAAAPQSLSNPAGSAPSGPASGSCQMVGGPQHSQALLHTQPQQPPSLQAATSSMPSHVGVAGHGQQPQGLPGHLDCQQQKQQSLPSQIQNLGLGAQQPITVHQSQVSAPSVPPNPQSDPHAQPQAHNTGSSGRIPSQVVPHSQPSSVSLSQDHSSAQALTHAAQASALYASLPTFTTTQLQDAQRLLLQHQSALLGLPKLSGVEAGSGSSTGQGQEAEGNTTTIGALTASAGLKTVDGDEDGLLVILCYDLNENPVECRPNNTFQELRQVYLPSLEGDESPLTGCRGQRACGVEAGKSLGHMLISVDGLCNSQHHMITRHHPPSDCLHSNCRRNGYLGLASPVLSSSFPIRFSPVPSPLPSAPLPEYFMQKNKTCQLSARWGRSRMNYSNGLPLRQSGAGVSARRRINYAALVRESCGFLCGACSARGRCRRGGAGGPVGEGTANERERGKRSMNTPCYTVAMDLGVCQLRHFSVSFLSSLLSAESSHVKLDNSSSGASVVAIDNKIEQAMDLVKSHLMYAVREEVEVLKEQIKELIERNSQLEQENTLLKTLASPEQMAQFQAQVQTGSPPAPLTSAAPGPPSAITLAQPTSHSSGPSA</sequence>
<dbReference type="GO" id="GO:0005829">
    <property type="term" value="C:cytosol"/>
    <property type="evidence" value="ECO:0007669"/>
    <property type="project" value="TreeGrafter"/>
</dbReference>
<comment type="subcellular location">
    <subcellularLocation>
        <location evidence="2">Cytoplasm</location>
    </subcellularLocation>
    <subcellularLocation>
        <location evidence="1">Nucleus</location>
    </subcellularLocation>
</comment>
<keyword evidence="9" id="KW-0175">Coiled coil</keyword>
<feature type="compositionally biased region" description="Low complexity" evidence="10">
    <location>
        <begin position="781"/>
        <end position="801"/>
    </location>
</feature>
<organism evidence="11 12">
    <name type="scientific">Scophthalmus maximus</name>
    <name type="common">Turbot</name>
    <name type="synonym">Psetta maxima</name>
    <dbReference type="NCBI Taxonomy" id="52904"/>
    <lineage>
        <taxon>Eukaryota</taxon>
        <taxon>Metazoa</taxon>
        <taxon>Chordata</taxon>
        <taxon>Craniata</taxon>
        <taxon>Vertebrata</taxon>
        <taxon>Euteleostomi</taxon>
        <taxon>Actinopterygii</taxon>
        <taxon>Neopterygii</taxon>
        <taxon>Teleostei</taxon>
        <taxon>Neoteleostei</taxon>
        <taxon>Acanthomorphata</taxon>
        <taxon>Carangaria</taxon>
        <taxon>Pleuronectiformes</taxon>
        <taxon>Pleuronectoidei</taxon>
        <taxon>Scophthalmidae</taxon>
        <taxon>Scophthalmus</taxon>
    </lineage>
</organism>
<dbReference type="CDD" id="cd21938">
    <property type="entry name" value="ZIP_TSC22D1"/>
    <property type="match status" value="1"/>
</dbReference>
<feature type="compositionally biased region" description="Polar residues" evidence="10">
    <location>
        <begin position="201"/>
        <end position="216"/>
    </location>
</feature>
<dbReference type="GO" id="GO:0005634">
    <property type="term" value="C:nucleus"/>
    <property type="evidence" value="ECO:0007669"/>
    <property type="project" value="UniProtKB-SubCell"/>
</dbReference>
<feature type="region of interest" description="Disordered" evidence="10">
    <location>
        <begin position="179"/>
        <end position="294"/>
    </location>
</feature>
<dbReference type="InterPro" id="IPR047862">
    <property type="entry name" value="TSC22/BUN_CS"/>
</dbReference>
<dbReference type="Gene3D" id="1.20.5.490">
    <property type="entry name" value="Single helix bin"/>
    <property type="match status" value="1"/>
</dbReference>
<keyword evidence="12" id="KW-1185">Reference proteome</keyword>
<dbReference type="GO" id="GO:0043066">
    <property type="term" value="P:negative regulation of apoptotic process"/>
    <property type="evidence" value="ECO:0007669"/>
    <property type="project" value="TreeGrafter"/>
</dbReference>
<feature type="region of interest" description="Disordered" evidence="10">
    <location>
        <begin position="747"/>
        <end position="801"/>
    </location>
</feature>
<keyword evidence="4" id="KW-0963">Cytoplasm</keyword>
<dbReference type="PANTHER" id="PTHR46745:SF1">
    <property type="entry name" value="TSC22 DOMAIN FAMILY PROTEIN 1"/>
    <property type="match status" value="1"/>
</dbReference>
<feature type="compositionally biased region" description="Low complexity" evidence="10">
    <location>
        <begin position="657"/>
        <end position="669"/>
    </location>
</feature>
<feature type="region of interest" description="Disordered" evidence="10">
    <location>
        <begin position="1"/>
        <end position="68"/>
    </location>
</feature>
<reference evidence="11 12" key="1">
    <citation type="submission" date="2017-12" db="EMBL/GenBank/DDBJ databases">
        <title>Integrating genomic resources of turbot (Scophthalmus maximus) in depth evaluation of genetic and physical mapping variation across individuals.</title>
        <authorList>
            <person name="Martinez P."/>
        </authorList>
    </citation>
    <scope>NUCLEOTIDE SEQUENCE [LARGE SCALE GENOMIC DNA]</scope>
</reference>
<feature type="compositionally biased region" description="Polar residues" evidence="10">
    <location>
        <begin position="1233"/>
        <end position="1246"/>
    </location>
</feature>
<feature type="compositionally biased region" description="Polar residues" evidence="10">
    <location>
        <begin position="1206"/>
        <end position="1216"/>
    </location>
</feature>
<evidence type="ECO:0000313" key="12">
    <source>
        <dbReference type="Proteomes" id="UP000246464"/>
    </source>
</evidence>
<keyword evidence="7" id="KW-0539">Nucleus</keyword>
<evidence type="ECO:0000256" key="3">
    <source>
        <dbReference type="ARBA" id="ARBA00007908"/>
    </source>
</evidence>
<evidence type="ECO:0000256" key="7">
    <source>
        <dbReference type="ARBA" id="ARBA00023242"/>
    </source>
</evidence>
<keyword evidence="6" id="KW-0804">Transcription</keyword>
<feature type="compositionally biased region" description="Basic residues" evidence="10">
    <location>
        <begin position="226"/>
        <end position="237"/>
    </location>
</feature>
<feature type="region of interest" description="Disordered" evidence="10">
    <location>
        <begin position="1206"/>
        <end position="1246"/>
    </location>
</feature>
<evidence type="ECO:0000256" key="5">
    <source>
        <dbReference type="ARBA" id="ARBA00023015"/>
    </source>
</evidence>
<evidence type="ECO:0000256" key="9">
    <source>
        <dbReference type="SAM" id="Coils"/>
    </source>
</evidence>
<evidence type="ECO:0000256" key="2">
    <source>
        <dbReference type="ARBA" id="ARBA00004496"/>
    </source>
</evidence>
<dbReference type="SUPFAM" id="SSF58026">
    <property type="entry name" value="Delta-sleep-inducing peptide immunoreactive peptide"/>
    <property type="match status" value="1"/>
</dbReference>
<dbReference type="PANTHER" id="PTHR46745">
    <property type="entry name" value="TSC22 DOMAIN FAMILY PROTEIN 1"/>
    <property type="match status" value="1"/>
</dbReference>
<accession>A0A2U9C8H6</accession>
<feature type="compositionally biased region" description="Low complexity" evidence="10">
    <location>
        <begin position="282"/>
        <end position="294"/>
    </location>
</feature>
<feature type="compositionally biased region" description="Polar residues" evidence="10">
    <location>
        <begin position="677"/>
        <end position="701"/>
    </location>
</feature>
<feature type="compositionally biased region" description="Low complexity" evidence="10">
    <location>
        <begin position="47"/>
        <end position="59"/>
    </location>
</feature>
<feature type="compositionally biased region" description="Polar residues" evidence="10">
    <location>
        <begin position="1"/>
        <end position="11"/>
    </location>
</feature>
<dbReference type="PROSITE" id="PS01289">
    <property type="entry name" value="TSC22"/>
    <property type="match status" value="1"/>
</dbReference>
<dbReference type="InterPro" id="IPR000580">
    <property type="entry name" value="TSC22/Bun"/>
</dbReference>
<feature type="region of interest" description="Disordered" evidence="10">
    <location>
        <begin position="642"/>
        <end position="730"/>
    </location>
</feature>
<gene>
    <name evidence="11" type="ORF">SMAX5B_018459</name>
</gene>
<proteinExistence type="inferred from homology"/>
<feature type="compositionally biased region" description="Acidic residues" evidence="10">
    <location>
        <begin position="144"/>
        <end position="153"/>
    </location>
</feature>
<keyword evidence="5" id="KW-0805">Transcription regulation</keyword>
<evidence type="ECO:0000256" key="4">
    <source>
        <dbReference type="ARBA" id="ARBA00022490"/>
    </source>
</evidence>
<feature type="compositionally biased region" description="Low complexity" evidence="10">
    <location>
        <begin position="84"/>
        <end position="93"/>
    </location>
</feature>
<evidence type="ECO:0000256" key="1">
    <source>
        <dbReference type="ARBA" id="ARBA00004123"/>
    </source>
</evidence>
<evidence type="ECO:0000256" key="8">
    <source>
        <dbReference type="ARBA" id="ARBA00039911"/>
    </source>
</evidence>
<dbReference type="GO" id="GO:0006357">
    <property type="term" value="P:regulation of transcription by RNA polymerase II"/>
    <property type="evidence" value="ECO:0007669"/>
    <property type="project" value="InterPro"/>
</dbReference>
<feature type="compositionally biased region" description="Polar residues" evidence="10">
    <location>
        <begin position="242"/>
        <end position="269"/>
    </location>
</feature>
<comment type="similarity">
    <text evidence="3">Belongs to the TSC-22/Dip/Bun family.</text>
</comment>
<evidence type="ECO:0000256" key="10">
    <source>
        <dbReference type="SAM" id="MobiDB-lite"/>
    </source>
</evidence>
<dbReference type="GO" id="GO:0008284">
    <property type="term" value="P:positive regulation of cell population proliferation"/>
    <property type="evidence" value="ECO:0007669"/>
    <property type="project" value="TreeGrafter"/>
</dbReference>
<feature type="compositionally biased region" description="Polar residues" evidence="10">
    <location>
        <begin position="770"/>
        <end position="780"/>
    </location>
</feature>
<feature type="compositionally biased region" description="Low complexity" evidence="10">
    <location>
        <begin position="101"/>
        <end position="117"/>
    </location>
</feature>
<evidence type="ECO:0000313" key="11">
    <source>
        <dbReference type="EMBL" id="AWP12907.1"/>
    </source>
</evidence>
<feature type="compositionally biased region" description="Basic residues" evidence="10">
    <location>
        <begin position="35"/>
        <end position="46"/>
    </location>
</feature>
<protein>
    <recommendedName>
        <fullName evidence="8">TSC22 domain family protein 1</fullName>
    </recommendedName>
</protein>
<feature type="coiled-coil region" evidence="9">
    <location>
        <begin position="1165"/>
        <end position="1199"/>
    </location>
</feature>